<reference evidence="8" key="1">
    <citation type="journal article" date="2020" name="Phytopathology">
        <title>Genome sequence of the chestnut blight fungus Cryphonectria parasitica EP155: A fundamental resource for an archetypical invasive plant pathogen.</title>
        <authorList>
            <person name="Crouch J.A."/>
            <person name="Dawe A."/>
            <person name="Aerts A."/>
            <person name="Barry K."/>
            <person name="Churchill A.C.L."/>
            <person name="Grimwood J."/>
            <person name="Hillman B."/>
            <person name="Milgroom M.G."/>
            <person name="Pangilinan J."/>
            <person name="Smith M."/>
            <person name="Salamov A."/>
            <person name="Schmutz J."/>
            <person name="Yadav J."/>
            <person name="Grigoriev I.V."/>
            <person name="Nuss D."/>
        </authorList>
    </citation>
    <scope>NUCLEOTIDE SEQUENCE</scope>
    <source>
        <strain evidence="8">EP155</strain>
    </source>
</reference>
<dbReference type="Proteomes" id="UP000803844">
    <property type="component" value="Unassembled WGS sequence"/>
</dbReference>
<comment type="subcellular location">
    <subcellularLocation>
        <location evidence="1">Membrane</location>
        <topology evidence="1">Multi-pass membrane protein</topology>
    </subcellularLocation>
</comment>
<keyword evidence="2 6" id="KW-0812">Transmembrane</keyword>
<organism evidence="8 9">
    <name type="scientific">Cryphonectria parasitica (strain ATCC 38755 / EP155)</name>
    <dbReference type="NCBI Taxonomy" id="660469"/>
    <lineage>
        <taxon>Eukaryota</taxon>
        <taxon>Fungi</taxon>
        <taxon>Dikarya</taxon>
        <taxon>Ascomycota</taxon>
        <taxon>Pezizomycotina</taxon>
        <taxon>Sordariomycetes</taxon>
        <taxon>Sordariomycetidae</taxon>
        <taxon>Diaporthales</taxon>
        <taxon>Cryphonectriaceae</taxon>
        <taxon>Cryphonectria-Endothia species complex</taxon>
        <taxon>Cryphonectria</taxon>
    </lineage>
</organism>
<feature type="transmembrane region" description="Helical" evidence="6">
    <location>
        <begin position="12"/>
        <end position="29"/>
    </location>
</feature>
<evidence type="ECO:0000259" key="7">
    <source>
        <dbReference type="Pfam" id="PF20684"/>
    </source>
</evidence>
<evidence type="ECO:0000313" key="9">
    <source>
        <dbReference type="Proteomes" id="UP000803844"/>
    </source>
</evidence>
<protein>
    <recommendedName>
        <fullName evidence="7">Rhodopsin domain-containing protein</fullName>
    </recommendedName>
</protein>
<dbReference type="EMBL" id="MU032349">
    <property type="protein sequence ID" value="KAF3764033.1"/>
    <property type="molecule type" value="Genomic_DNA"/>
</dbReference>
<gene>
    <name evidence="8" type="ORF">M406DRAFT_261273</name>
</gene>
<evidence type="ECO:0000256" key="2">
    <source>
        <dbReference type="ARBA" id="ARBA00022692"/>
    </source>
</evidence>
<evidence type="ECO:0000256" key="3">
    <source>
        <dbReference type="ARBA" id="ARBA00022989"/>
    </source>
</evidence>
<name>A0A9P4Y013_CRYP1</name>
<keyword evidence="3 6" id="KW-1133">Transmembrane helix</keyword>
<dbReference type="InterPro" id="IPR049326">
    <property type="entry name" value="Rhodopsin_dom_fungi"/>
</dbReference>
<evidence type="ECO:0000313" key="8">
    <source>
        <dbReference type="EMBL" id="KAF3764033.1"/>
    </source>
</evidence>
<evidence type="ECO:0000256" key="4">
    <source>
        <dbReference type="ARBA" id="ARBA00023136"/>
    </source>
</evidence>
<feature type="domain" description="Rhodopsin" evidence="7">
    <location>
        <begin position="26"/>
        <end position="244"/>
    </location>
</feature>
<feature type="transmembrane region" description="Helical" evidence="6">
    <location>
        <begin position="97"/>
        <end position="115"/>
    </location>
</feature>
<dbReference type="PANTHER" id="PTHR33048:SF2">
    <property type="entry name" value="SRPK"/>
    <property type="match status" value="1"/>
</dbReference>
<dbReference type="GO" id="GO:0016020">
    <property type="term" value="C:membrane"/>
    <property type="evidence" value="ECO:0007669"/>
    <property type="project" value="UniProtKB-SubCell"/>
</dbReference>
<dbReference type="AlphaFoldDB" id="A0A9P4Y013"/>
<keyword evidence="4 6" id="KW-0472">Membrane</keyword>
<dbReference type="OrthoDB" id="4329349at2759"/>
<dbReference type="RefSeq" id="XP_040774994.1">
    <property type="nucleotide sequence ID" value="XM_040917428.1"/>
</dbReference>
<dbReference type="InterPro" id="IPR052337">
    <property type="entry name" value="SAT4-like"/>
</dbReference>
<keyword evidence="9" id="KW-1185">Reference proteome</keyword>
<dbReference type="Pfam" id="PF20684">
    <property type="entry name" value="Fung_rhodopsin"/>
    <property type="match status" value="1"/>
</dbReference>
<comment type="similarity">
    <text evidence="5">Belongs to the SAT4 family.</text>
</comment>
<feature type="transmembrane region" description="Helical" evidence="6">
    <location>
        <begin position="210"/>
        <end position="228"/>
    </location>
</feature>
<dbReference type="PANTHER" id="PTHR33048">
    <property type="entry name" value="PTH11-LIKE INTEGRAL MEMBRANE PROTEIN (AFU_ORTHOLOGUE AFUA_5G11245)"/>
    <property type="match status" value="1"/>
</dbReference>
<evidence type="ECO:0000256" key="6">
    <source>
        <dbReference type="SAM" id="Phobius"/>
    </source>
</evidence>
<feature type="transmembrane region" description="Helical" evidence="6">
    <location>
        <begin position="127"/>
        <end position="147"/>
    </location>
</feature>
<evidence type="ECO:0000256" key="1">
    <source>
        <dbReference type="ARBA" id="ARBA00004141"/>
    </source>
</evidence>
<proteinExistence type="inferred from homology"/>
<sequence>MAYSEPLVETWALYGVSSALIFLRSLCRWRMVGFRGFEPDDYLVCFSWVVYTIMTYAADVCDRHADLHTLTLAQRQEMSAEEAEPYIKVTKWFCAGVATYVVFVWSLKINMLFFFRRVVKGLWVEKFIFPVMCLVGVTFIITIGILFGNCRPYSRMWVFYEDEGALCEPQATLYMLPTLIMNVVSDLCIMAIPAPVVLPAKTTLPRKIMLVLLFSSGIFVMVAAILRVTEVLEKNGATAAIWSCREDFIAVFVGQAPICMYHGKFFAVSECGLGTASC</sequence>
<evidence type="ECO:0000256" key="5">
    <source>
        <dbReference type="ARBA" id="ARBA00038359"/>
    </source>
</evidence>
<dbReference type="GeneID" id="63834557"/>
<accession>A0A9P4Y013</accession>
<comment type="caution">
    <text evidence="8">The sequence shown here is derived from an EMBL/GenBank/DDBJ whole genome shotgun (WGS) entry which is preliminary data.</text>
</comment>
<feature type="transmembrane region" description="Helical" evidence="6">
    <location>
        <begin position="179"/>
        <end position="198"/>
    </location>
</feature>